<evidence type="ECO:0000256" key="3">
    <source>
        <dbReference type="ARBA" id="ARBA00022723"/>
    </source>
</evidence>
<sequence>MEQKVFAVQGMTCTTCSNTLFNALSKLPSVKHVAVCLLSEKVLVKGSNLKPDEIIDMIENLGFEGNEIKEAHILDGEVTFELVGDYPSQASQSEICAALKKKNGITDIEFLENPNLVKIVYTAEALKAREISYFLGEITQKKISVYNENTRKGDLIEKQQKTMKMWMKEFLLSLIFTVPIFVLGMIISHVVDSEDLTSGKVGDKLPTYNLIMWILATPVQFWFGSRFYRGGYESLKNGVANMDVLIALGTSAAYAYGSFMNSYYASNYQTETSMQYIEASHSFETSALLISIILLGKYLESRSKHKTTDAITKLASLQTSSAILLENGSEKEVDIALLEIGNIVKVYPGASIPVDGAVIEGDAWVNESMMTGESSLVHKTKGSYVYGGTMNNTGVMHVEIKKLGKDSELSKIIELVENAQSTKPAIQAYADKISKVFVPCVMLFAIITWSIWFALVYSENRDVINMMKDMEESKFVFAFKFGISVLVIACPCALGLAVPTAVMVATGVATRYGILIKDGESLENAARIKTVVFDKTGTLTYGKPKVKEFRMVSESLKEAEAKELIAAVEANSEHPVAKAICELTDNIKKCQNFKNIDGEGVTGIVDNLEVCIGNTRLMNRFEVEIDRHLDERKEKLEYEGCTVVFAAVNKQVVSLIALEDQDLVRPEAPSVIKELKRLGYNVWMITGDNQRCANKVAEAIGIPLSNVLANCHPVGKKSKVEELQYQNSNKKQNNKTYISTNGIEDPLLGSEKKIYGGVLFVGDGINDSPSLAQADIGIAIGGTDIAIESASIVLLKNDLKDVLIALDLTSVALRRIKYNFFWAFIYNIIGIPLAAGIIYMWTGVYIDSIIAAATMACSSIAVILSSLWLNRYKPPQYHN</sequence>
<accession>A0AAU9JNS9</accession>
<evidence type="ECO:0000256" key="4">
    <source>
        <dbReference type="ARBA" id="ARBA00022967"/>
    </source>
</evidence>
<keyword evidence="2 7" id="KW-0812">Transmembrane</keyword>
<dbReference type="InterPro" id="IPR023298">
    <property type="entry name" value="ATPase_P-typ_TM_dom_sf"/>
</dbReference>
<dbReference type="SUPFAM" id="SSF55008">
    <property type="entry name" value="HMA, heavy metal-associated domain"/>
    <property type="match status" value="1"/>
</dbReference>
<dbReference type="InterPro" id="IPR027256">
    <property type="entry name" value="P-typ_ATPase_IB"/>
</dbReference>
<dbReference type="Pfam" id="PF00702">
    <property type="entry name" value="Hydrolase"/>
    <property type="match status" value="1"/>
</dbReference>
<dbReference type="InterPro" id="IPR001757">
    <property type="entry name" value="P_typ_ATPase"/>
</dbReference>
<gene>
    <name evidence="9" type="ORF">BSTOLATCC_MIC46874</name>
</gene>
<dbReference type="PRINTS" id="PR00942">
    <property type="entry name" value="CUATPASEI"/>
</dbReference>
<feature type="domain" description="HMA" evidence="8">
    <location>
        <begin position="2"/>
        <end position="66"/>
    </location>
</feature>
<feature type="transmembrane region" description="Helical" evidence="7">
    <location>
        <begin position="820"/>
        <end position="842"/>
    </location>
</feature>
<dbReference type="FunFam" id="2.70.150.10:FF:000002">
    <property type="entry name" value="Copper-transporting ATPase 1, putative"/>
    <property type="match status" value="1"/>
</dbReference>
<dbReference type="GO" id="GO:0005524">
    <property type="term" value="F:ATP binding"/>
    <property type="evidence" value="ECO:0007669"/>
    <property type="project" value="UniProtKB-UniRule"/>
</dbReference>
<dbReference type="AlphaFoldDB" id="A0AAU9JNS9"/>
<keyword evidence="5 7" id="KW-1133">Transmembrane helix</keyword>
<feature type="transmembrane region" description="Helical" evidence="7">
    <location>
        <begin position="279"/>
        <end position="299"/>
    </location>
</feature>
<evidence type="ECO:0000256" key="6">
    <source>
        <dbReference type="ARBA" id="ARBA00023136"/>
    </source>
</evidence>
<feature type="transmembrane region" description="Helical" evidence="7">
    <location>
        <begin position="848"/>
        <end position="869"/>
    </location>
</feature>
<keyword evidence="10" id="KW-1185">Reference proteome</keyword>
<keyword evidence="6 7" id="KW-0472">Membrane</keyword>
<feature type="transmembrane region" description="Helical" evidence="7">
    <location>
        <begin position="477"/>
        <end position="505"/>
    </location>
</feature>
<dbReference type="InterPro" id="IPR018303">
    <property type="entry name" value="ATPase_P-typ_P_site"/>
</dbReference>
<evidence type="ECO:0000259" key="8">
    <source>
        <dbReference type="PROSITE" id="PS50846"/>
    </source>
</evidence>
<dbReference type="PROSITE" id="PS00154">
    <property type="entry name" value="ATPASE_E1_E2"/>
    <property type="match status" value="1"/>
</dbReference>
<dbReference type="GO" id="GO:0019829">
    <property type="term" value="F:ATPase-coupled monoatomic cation transmembrane transporter activity"/>
    <property type="evidence" value="ECO:0007669"/>
    <property type="project" value="InterPro"/>
</dbReference>
<dbReference type="SFLD" id="SFLDF00027">
    <property type="entry name" value="p-type_atpase"/>
    <property type="match status" value="1"/>
</dbReference>
<dbReference type="CDD" id="cd02094">
    <property type="entry name" value="P-type_ATPase_Cu-like"/>
    <property type="match status" value="1"/>
</dbReference>
<dbReference type="InterPro" id="IPR023214">
    <property type="entry name" value="HAD_sf"/>
</dbReference>
<evidence type="ECO:0000313" key="10">
    <source>
        <dbReference type="Proteomes" id="UP001162131"/>
    </source>
</evidence>
<dbReference type="GO" id="GO:0016020">
    <property type="term" value="C:membrane"/>
    <property type="evidence" value="ECO:0007669"/>
    <property type="project" value="UniProtKB-SubCell"/>
</dbReference>
<keyword evidence="4" id="KW-1278">Translocase</keyword>
<evidence type="ECO:0000256" key="5">
    <source>
        <dbReference type="ARBA" id="ARBA00022989"/>
    </source>
</evidence>
<feature type="transmembrane region" description="Helical" evidence="7">
    <location>
        <begin position="240"/>
        <end position="259"/>
    </location>
</feature>
<dbReference type="GO" id="GO:0046872">
    <property type="term" value="F:metal ion binding"/>
    <property type="evidence" value="ECO:0007669"/>
    <property type="project" value="UniProtKB-KW"/>
</dbReference>
<feature type="transmembrane region" description="Helical" evidence="7">
    <location>
        <begin position="210"/>
        <end position="228"/>
    </location>
</feature>
<dbReference type="InterPro" id="IPR006121">
    <property type="entry name" value="HMA_dom"/>
</dbReference>
<dbReference type="InterPro" id="IPR059000">
    <property type="entry name" value="ATPase_P-type_domA"/>
</dbReference>
<feature type="transmembrane region" description="Helical" evidence="7">
    <location>
        <begin position="170"/>
        <end position="190"/>
    </location>
</feature>
<dbReference type="Pfam" id="PF00403">
    <property type="entry name" value="HMA"/>
    <property type="match status" value="1"/>
</dbReference>
<evidence type="ECO:0000313" key="9">
    <source>
        <dbReference type="EMBL" id="CAG9328892.1"/>
    </source>
</evidence>
<protein>
    <recommendedName>
        <fullName evidence="8">HMA domain-containing protein</fullName>
    </recommendedName>
</protein>
<dbReference type="InterPro" id="IPR023299">
    <property type="entry name" value="ATPase_P-typ_cyto_dom_N"/>
</dbReference>
<evidence type="ECO:0000256" key="7">
    <source>
        <dbReference type="RuleBase" id="RU362081"/>
    </source>
</evidence>
<dbReference type="Gene3D" id="3.40.50.1000">
    <property type="entry name" value="HAD superfamily/HAD-like"/>
    <property type="match status" value="1"/>
</dbReference>
<organism evidence="9 10">
    <name type="scientific">Blepharisma stoltei</name>
    <dbReference type="NCBI Taxonomy" id="1481888"/>
    <lineage>
        <taxon>Eukaryota</taxon>
        <taxon>Sar</taxon>
        <taxon>Alveolata</taxon>
        <taxon>Ciliophora</taxon>
        <taxon>Postciliodesmatophora</taxon>
        <taxon>Heterotrichea</taxon>
        <taxon>Heterotrichida</taxon>
        <taxon>Blepharismidae</taxon>
        <taxon>Blepharisma</taxon>
    </lineage>
</organism>
<dbReference type="PANTHER" id="PTHR46594:SF4">
    <property type="entry name" value="P-TYPE CATION-TRANSPORTING ATPASE"/>
    <property type="match status" value="1"/>
</dbReference>
<comment type="caution">
    <text evidence="9">The sequence shown here is derived from an EMBL/GenBank/DDBJ whole genome shotgun (WGS) entry which is preliminary data.</text>
</comment>
<dbReference type="SFLD" id="SFLDG00002">
    <property type="entry name" value="C1.7:_P-type_atpase_like"/>
    <property type="match status" value="1"/>
</dbReference>
<evidence type="ECO:0000256" key="1">
    <source>
        <dbReference type="ARBA" id="ARBA00004370"/>
    </source>
</evidence>
<dbReference type="CDD" id="cd00371">
    <property type="entry name" value="HMA"/>
    <property type="match status" value="1"/>
</dbReference>
<dbReference type="InterPro" id="IPR044492">
    <property type="entry name" value="P_typ_ATPase_HD_dom"/>
</dbReference>
<proteinExistence type="inferred from homology"/>
<dbReference type="Proteomes" id="UP001162131">
    <property type="component" value="Unassembled WGS sequence"/>
</dbReference>
<dbReference type="PANTHER" id="PTHR46594">
    <property type="entry name" value="P-TYPE CATION-TRANSPORTING ATPASE"/>
    <property type="match status" value="1"/>
</dbReference>
<dbReference type="InterPro" id="IPR008250">
    <property type="entry name" value="ATPase_P-typ_transduc_dom_A_sf"/>
</dbReference>
<dbReference type="InterPro" id="IPR036412">
    <property type="entry name" value="HAD-like_sf"/>
</dbReference>
<dbReference type="SUPFAM" id="SSF56784">
    <property type="entry name" value="HAD-like"/>
    <property type="match status" value="1"/>
</dbReference>
<keyword evidence="7" id="KW-0547">Nucleotide-binding</keyword>
<comment type="similarity">
    <text evidence="7">Belongs to the cation transport ATPase (P-type) (TC 3.A.3) family. Type IB subfamily.</text>
</comment>
<dbReference type="Gene3D" id="2.70.150.10">
    <property type="entry name" value="Calcium-transporting ATPase, cytoplasmic transduction domain A"/>
    <property type="match status" value="1"/>
</dbReference>
<comment type="subcellular location">
    <subcellularLocation>
        <location evidence="1 7">Membrane</location>
    </subcellularLocation>
</comment>
<dbReference type="PROSITE" id="PS01047">
    <property type="entry name" value="HMA_1"/>
    <property type="match status" value="1"/>
</dbReference>
<evidence type="ECO:0000256" key="2">
    <source>
        <dbReference type="ARBA" id="ARBA00022692"/>
    </source>
</evidence>
<feature type="transmembrane region" description="Helical" evidence="7">
    <location>
        <begin position="436"/>
        <end position="457"/>
    </location>
</feature>
<dbReference type="NCBIfam" id="TIGR01525">
    <property type="entry name" value="ATPase-IB_hvy"/>
    <property type="match status" value="1"/>
</dbReference>
<dbReference type="InterPro" id="IPR017969">
    <property type="entry name" value="Heavy-metal-associated_CS"/>
</dbReference>
<dbReference type="Gene3D" id="3.40.1110.10">
    <property type="entry name" value="Calcium-transporting ATPase, cytoplasmic domain N"/>
    <property type="match status" value="2"/>
</dbReference>
<keyword evidence="3 7" id="KW-0479">Metal-binding</keyword>
<dbReference type="InterPro" id="IPR036163">
    <property type="entry name" value="HMA_dom_sf"/>
</dbReference>
<name>A0AAU9JNS9_9CILI</name>
<keyword evidence="7" id="KW-0067">ATP-binding</keyword>
<dbReference type="SUPFAM" id="SSF81653">
    <property type="entry name" value="Calcium ATPase, transduction domain A"/>
    <property type="match status" value="1"/>
</dbReference>
<dbReference type="PROSITE" id="PS50846">
    <property type="entry name" value="HMA_2"/>
    <property type="match status" value="1"/>
</dbReference>
<dbReference type="GO" id="GO:0016887">
    <property type="term" value="F:ATP hydrolysis activity"/>
    <property type="evidence" value="ECO:0007669"/>
    <property type="project" value="InterPro"/>
</dbReference>
<dbReference type="NCBIfam" id="TIGR01494">
    <property type="entry name" value="ATPase_P-type"/>
    <property type="match status" value="1"/>
</dbReference>
<dbReference type="SUPFAM" id="SSF81665">
    <property type="entry name" value="Calcium ATPase, transmembrane domain M"/>
    <property type="match status" value="1"/>
</dbReference>
<dbReference type="Gene3D" id="3.30.70.100">
    <property type="match status" value="1"/>
</dbReference>
<dbReference type="EMBL" id="CAJZBQ010000046">
    <property type="protein sequence ID" value="CAG9328892.1"/>
    <property type="molecule type" value="Genomic_DNA"/>
</dbReference>
<reference evidence="9" key="1">
    <citation type="submission" date="2021-09" db="EMBL/GenBank/DDBJ databases">
        <authorList>
            <consortium name="AG Swart"/>
            <person name="Singh M."/>
            <person name="Singh A."/>
            <person name="Seah K."/>
            <person name="Emmerich C."/>
        </authorList>
    </citation>
    <scope>NUCLEOTIDE SEQUENCE</scope>
    <source>
        <strain evidence="9">ATCC30299</strain>
    </source>
</reference>
<dbReference type="Pfam" id="PF00122">
    <property type="entry name" value="E1-E2_ATPase"/>
    <property type="match status" value="1"/>
</dbReference>
<dbReference type="SFLD" id="SFLDS00003">
    <property type="entry name" value="Haloacid_Dehalogenase"/>
    <property type="match status" value="1"/>
</dbReference>
<dbReference type="PRINTS" id="PR00119">
    <property type="entry name" value="CATATPASE"/>
</dbReference>